<name>A0AAW0UGE7_SCYPA</name>
<feature type="transmembrane region" description="Helical" evidence="1">
    <location>
        <begin position="84"/>
        <end position="104"/>
    </location>
</feature>
<proteinExistence type="predicted"/>
<gene>
    <name evidence="2" type="ORF">O3P69_004513</name>
</gene>
<comment type="caution">
    <text evidence="2">The sequence shown here is derived from an EMBL/GenBank/DDBJ whole genome shotgun (WGS) entry which is preliminary data.</text>
</comment>
<feature type="transmembrane region" description="Helical" evidence="1">
    <location>
        <begin position="110"/>
        <end position="138"/>
    </location>
</feature>
<dbReference type="EMBL" id="JARAKH010000013">
    <property type="protein sequence ID" value="KAK8397762.1"/>
    <property type="molecule type" value="Genomic_DNA"/>
</dbReference>
<accession>A0AAW0UGE7</accession>
<keyword evidence="3" id="KW-1185">Reference proteome</keyword>
<protein>
    <submittedName>
        <fullName evidence="2">Uncharacterized protein</fullName>
    </submittedName>
</protein>
<reference evidence="2 3" key="1">
    <citation type="submission" date="2023-03" db="EMBL/GenBank/DDBJ databases">
        <title>High-quality genome of Scylla paramamosain provides insights in environmental adaptation.</title>
        <authorList>
            <person name="Zhang L."/>
        </authorList>
    </citation>
    <scope>NUCLEOTIDE SEQUENCE [LARGE SCALE GENOMIC DNA]</scope>
    <source>
        <strain evidence="2">LZ_2023a</strain>
        <tissue evidence="2">Muscle</tissue>
    </source>
</reference>
<evidence type="ECO:0000256" key="1">
    <source>
        <dbReference type="SAM" id="Phobius"/>
    </source>
</evidence>
<evidence type="ECO:0000313" key="3">
    <source>
        <dbReference type="Proteomes" id="UP001487740"/>
    </source>
</evidence>
<evidence type="ECO:0000313" key="2">
    <source>
        <dbReference type="EMBL" id="KAK8397762.1"/>
    </source>
</evidence>
<keyword evidence="1" id="KW-0472">Membrane</keyword>
<dbReference type="Proteomes" id="UP001487740">
    <property type="component" value="Unassembled WGS sequence"/>
</dbReference>
<sequence>MCRRPAFTRSGKVHLSRRRETVRHQTGGSECLCPITTAGRPPRNLVIIEGDVQYLVAGSRASRRMYALPYTASDVEPRHYKLEWLSLLGAVAAALALLVVAYFINNQDGLQKVAFICIVVAGFTVALCLAALFAHYYVARHNPKRNRDDPPKYKDAWGRDYYSRRMSELQDPENNVSSVSSTLLPHSVLQLQCDLPRNESALRLGSSSHVSSSIPDLAPHSSQSAAAFSSPSSSTCQSQLVTCSATICSSHYADESQEVVNELPSYDEAMQSMDLSSIEKLKHDIEADGD</sequence>
<dbReference type="AlphaFoldDB" id="A0AAW0UGE7"/>
<keyword evidence="1" id="KW-1133">Transmembrane helix</keyword>
<organism evidence="2 3">
    <name type="scientific">Scylla paramamosain</name>
    <name type="common">Mud crab</name>
    <dbReference type="NCBI Taxonomy" id="85552"/>
    <lineage>
        <taxon>Eukaryota</taxon>
        <taxon>Metazoa</taxon>
        <taxon>Ecdysozoa</taxon>
        <taxon>Arthropoda</taxon>
        <taxon>Crustacea</taxon>
        <taxon>Multicrustacea</taxon>
        <taxon>Malacostraca</taxon>
        <taxon>Eumalacostraca</taxon>
        <taxon>Eucarida</taxon>
        <taxon>Decapoda</taxon>
        <taxon>Pleocyemata</taxon>
        <taxon>Brachyura</taxon>
        <taxon>Eubrachyura</taxon>
        <taxon>Portunoidea</taxon>
        <taxon>Portunidae</taxon>
        <taxon>Portuninae</taxon>
        <taxon>Scylla</taxon>
    </lineage>
</organism>
<keyword evidence="1" id="KW-0812">Transmembrane</keyword>